<feature type="active site" description="Proton acceptor" evidence="8">
    <location>
        <position position="254"/>
    </location>
</feature>
<feature type="binding site" evidence="8">
    <location>
        <position position="96"/>
    </location>
    <ligand>
        <name>ATP</name>
        <dbReference type="ChEBI" id="CHEBI:30616"/>
    </ligand>
</feature>
<dbReference type="PANTHER" id="PTHR32057:SF14">
    <property type="entry name" value="PROTEIN ADENYLYLTRANSFERASE SELO, MITOCHONDRIAL"/>
    <property type="match status" value="1"/>
</dbReference>
<dbReference type="Pfam" id="PF02696">
    <property type="entry name" value="SelO"/>
    <property type="match status" value="1"/>
</dbReference>
<keyword evidence="2 8" id="KW-0808">Transferase</keyword>
<dbReference type="GO" id="GO:0005524">
    <property type="term" value="F:ATP binding"/>
    <property type="evidence" value="ECO:0007669"/>
    <property type="project" value="UniProtKB-UniRule"/>
</dbReference>
<evidence type="ECO:0000256" key="1">
    <source>
        <dbReference type="ARBA" id="ARBA00009747"/>
    </source>
</evidence>
<evidence type="ECO:0000256" key="4">
    <source>
        <dbReference type="ARBA" id="ARBA00022723"/>
    </source>
</evidence>
<comment type="catalytic activity">
    <reaction evidence="8">
        <text>L-histidyl-[protein] + UTP = N(tele)-(5'-uridylyl)-L-histidyl-[protein] + diphosphate</text>
        <dbReference type="Rhea" id="RHEA:83891"/>
        <dbReference type="Rhea" id="RHEA-COMP:9745"/>
        <dbReference type="Rhea" id="RHEA-COMP:20239"/>
        <dbReference type="ChEBI" id="CHEBI:29979"/>
        <dbReference type="ChEBI" id="CHEBI:33019"/>
        <dbReference type="ChEBI" id="CHEBI:46398"/>
        <dbReference type="ChEBI" id="CHEBI:233474"/>
    </reaction>
</comment>
<feature type="binding site" evidence="8">
    <location>
        <position position="93"/>
    </location>
    <ligand>
        <name>ATP</name>
        <dbReference type="ChEBI" id="CHEBI:30616"/>
    </ligand>
</feature>
<comment type="catalytic activity">
    <reaction evidence="8">
        <text>L-tyrosyl-[protein] + UTP = O-(5'-uridylyl)-L-tyrosyl-[protein] + diphosphate</text>
        <dbReference type="Rhea" id="RHEA:83887"/>
        <dbReference type="Rhea" id="RHEA-COMP:10136"/>
        <dbReference type="Rhea" id="RHEA-COMP:20238"/>
        <dbReference type="ChEBI" id="CHEBI:33019"/>
        <dbReference type="ChEBI" id="CHEBI:46398"/>
        <dbReference type="ChEBI" id="CHEBI:46858"/>
        <dbReference type="ChEBI" id="CHEBI:90602"/>
    </reaction>
</comment>
<evidence type="ECO:0000256" key="7">
    <source>
        <dbReference type="ARBA" id="ARBA00022842"/>
    </source>
</evidence>
<keyword evidence="7 8" id="KW-0460">Magnesium</keyword>
<evidence type="ECO:0000256" key="6">
    <source>
        <dbReference type="ARBA" id="ARBA00022840"/>
    </source>
</evidence>
<protein>
    <recommendedName>
        <fullName evidence="8">Protein nucleotidyltransferase YdiU</fullName>
        <ecNumber evidence="8">2.7.7.-</ecNumber>
    </recommendedName>
    <alternativeName>
        <fullName evidence="8">Protein adenylyltransferase YdiU</fullName>
        <ecNumber evidence="8">2.7.7.108</ecNumber>
    </alternativeName>
    <alternativeName>
        <fullName evidence="8">Protein uridylyltransferase YdiU</fullName>
        <ecNumber evidence="8">2.7.7.-</ecNumber>
    </alternativeName>
</protein>
<comment type="catalytic activity">
    <reaction evidence="8">
        <text>L-seryl-[protein] + UTP = O-(5'-uridylyl)-L-seryl-[protein] + diphosphate</text>
        <dbReference type="Rhea" id="RHEA:64604"/>
        <dbReference type="Rhea" id="RHEA-COMP:9863"/>
        <dbReference type="Rhea" id="RHEA-COMP:16635"/>
        <dbReference type="ChEBI" id="CHEBI:29999"/>
        <dbReference type="ChEBI" id="CHEBI:33019"/>
        <dbReference type="ChEBI" id="CHEBI:46398"/>
        <dbReference type="ChEBI" id="CHEBI:156051"/>
    </reaction>
</comment>
<dbReference type="EMBL" id="JAPNOA010000059">
    <property type="protein sequence ID" value="MCY0967142.1"/>
    <property type="molecule type" value="Genomic_DNA"/>
</dbReference>
<feature type="binding site" evidence="8">
    <location>
        <position position="255"/>
    </location>
    <ligand>
        <name>Mg(2+)</name>
        <dbReference type="ChEBI" id="CHEBI:18420"/>
    </ligand>
</feature>
<comment type="catalytic activity">
    <reaction evidence="8">
        <text>L-tyrosyl-[protein] + ATP = O-(5'-adenylyl)-L-tyrosyl-[protein] + diphosphate</text>
        <dbReference type="Rhea" id="RHEA:54288"/>
        <dbReference type="Rhea" id="RHEA-COMP:10136"/>
        <dbReference type="Rhea" id="RHEA-COMP:13846"/>
        <dbReference type="ChEBI" id="CHEBI:30616"/>
        <dbReference type="ChEBI" id="CHEBI:33019"/>
        <dbReference type="ChEBI" id="CHEBI:46858"/>
        <dbReference type="ChEBI" id="CHEBI:83624"/>
        <dbReference type="EC" id="2.7.7.108"/>
    </reaction>
</comment>
<dbReference type="InterPro" id="IPR003846">
    <property type="entry name" value="SelO"/>
</dbReference>
<feature type="binding site" evidence="8">
    <location>
        <position position="115"/>
    </location>
    <ligand>
        <name>ATP</name>
        <dbReference type="ChEBI" id="CHEBI:30616"/>
    </ligand>
</feature>
<feature type="binding site" evidence="8">
    <location>
        <position position="264"/>
    </location>
    <ligand>
        <name>Mg(2+)</name>
        <dbReference type="ChEBI" id="CHEBI:18420"/>
    </ligand>
</feature>
<accession>A0A9X3EGH7</accession>
<feature type="binding site" evidence="8">
    <location>
        <position position="178"/>
    </location>
    <ligand>
        <name>ATP</name>
        <dbReference type="ChEBI" id="CHEBI:30616"/>
    </ligand>
</feature>
<evidence type="ECO:0000256" key="8">
    <source>
        <dbReference type="HAMAP-Rule" id="MF_00692"/>
    </source>
</evidence>
<dbReference type="RefSeq" id="WP_283175350.1">
    <property type="nucleotide sequence ID" value="NZ_JAPNOA010000059.1"/>
</dbReference>
<keyword evidence="5 8" id="KW-0547">Nucleotide-binding</keyword>
<comment type="function">
    <text evidence="8">Nucleotidyltransferase involved in the post-translational modification of proteins. It can catalyze the addition of adenosine monophosphate (AMP) or uridine monophosphate (UMP) to a protein, resulting in modifications known as AMPylation and UMPylation.</text>
</comment>
<comment type="similarity">
    <text evidence="1 8">Belongs to the SELO family.</text>
</comment>
<dbReference type="PANTHER" id="PTHR32057">
    <property type="entry name" value="PROTEIN ADENYLYLTRANSFERASE SELO, MITOCHONDRIAL"/>
    <property type="match status" value="1"/>
</dbReference>
<feature type="binding site" evidence="8">
    <location>
        <position position="185"/>
    </location>
    <ligand>
        <name>ATP</name>
        <dbReference type="ChEBI" id="CHEBI:30616"/>
    </ligand>
</feature>
<feature type="binding site" evidence="8">
    <location>
        <position position="127"/>
    </location>
    <ligand>
        <name>ATP</name>
        <dbReference type="ChEBI" id="CHEBI:30616"/>
    </ligand>
</feature>
<feature type="binding site" evidence="8">
    <location>
        <position position="264"/>
    </location>
    <ligand>
        <name>ATP</name>
        <dbReference type="ChEBI" id="CHEBI:30616"/>
    </ligand>
</feature>
<comment type="catalytic activity">
    <reaction evidence="8">
        <text>L-seryl-[protein] + ATP = 3-O-(5'-adenylyl)-L-seryl-[protein] + diphosphate</text>
        <dbReference type="Rhea" id="RHEA:58120"/>
        <dbReference type="Rhea" id="RHEA-COMP:9863"/>
        <dbReference type="Rhea" id="RHEA-COMP:15073"/>
        <dbReference type="ChEBI" id="CHEBI:29999"/>
        <dbReference type="ChEBI" id="CHEBI:30616"/>
        <dbReference type="ChEBI" id="CHEBI:33019"/>
        <dbReference type="ChEBI" id="CHEBI:142516"/>
        <dbReference type="EC" id="2.7.7.108"/>
    </reaction>
</comment>
<dbReference type="NCBIfam" id="NF000658">
    <property type="entry name" value="PRK00029.1"/>
    <property type="match status" value="1"/>
</dbReference>
<evidence type="ECO:0000313" key="9">
    <source>
        <dbReference type="EMBL" id="MCY0967142.1"/>
    </source>
</evidence>
<evidence type="ECO:0000256" key="2">
    <source>
        <dbReference type="ARBA" id="ARBA00022679"/>
    </source>
</evidence>
<evidence type="ECO:0000256" key="5">
    <source>
        <dbReference type="ARBA" id="ARBA00022741"/>
    </source>
</evidence>
<comment type="catalytic activity">
    <reaction evidence="8">
        <text>L-threonyl-[protein] + ATP = 3-O-(5'-adenylyl)-L-threonyl-[protein] + diphosphate</text>
        <dbReference type="Rhea" id="RHEA:54292"/>
        <dbReference type="Rhea" id="RHEA-COMP:11060"/>
        <dbReference type="Rhea" id="RHEA-COMP:13847"/>
        <dbReference type="ChEBI" id="CHEBI:30013"/>
        <dbReference type="ChEBI" id="CHEBI:30616"/>
        <dbReference type="ChEBI" id="CHEBI:33019"/>
        <dbReference type="ChEBI" id="CHEBI:138113"/>
        <dbReference type="EC" id="2.7.7.108"/>
    </reaction>
</comment>
<reference evidence="9" key="1">
    <citation type="submission" date="2022-11" db="EMBL/GenBank/DDBJ databases">
        <title>Parathalassolutuus dongxingensis gen. nov., sp. nov., a novel member of family Oceanospirillaceae isolated from a coastal shrimp pond in Guangxi, China.</title>
        <authorList>
            <person name="Chen H."/>
        </authorList>
    </citation>
    <scope>NUCLEOTIDE SEQUENCE</scope>
    <source>
        <strain evidence="9">G-43</strain>
    </source>
</reference>
<comment type="caution">
    <text evidence="9">The sequence shown here is derived from an EMBL/GenBank/DDBJ whole genome shotgun (WGS) entry which is preliminary data.</text>
</comment>
<organism evidence="9 10">
    <name type="scientific">Parathalassolituus penaei</name>
    <dbReference type="NCBI Taxonomy" id="2997323"/>
    <lineage>
        <taxon>Bacteria</taxon>
        <taxon>Pseudomonadati</taxon>
        <taxon>Pseudomonadota</taxon>
        <taxon>Gammaproteobacteria</taxon>
        <taxon>Oceanospirillales</taxon>
        <taxon>Oceanospirillaceae</taxon>
        <taxon>Parathalassolituus</taxon>
    </lineage>
</organism>
<dbReference type="Proteomes" id="UP001150830">
    <property type="component" value="Unassembled WGS sequence"/>
</dbReference>
<comment type="cofactor">
    <cofactor evidence="8">
        <name>Mg(2+)</name>
        <dbReference type="ChEBI" id="CHEBI:18420"/>
    </cofactor>
    <cofactor evidence="8">
        <name>Mn(2+)</name>
        <dbReference type="ChEBI" id="CHEBI:29035"/>
    </cofactor>
</comment>
<keyword evidence="4 8" id="KW-0479">Metal-binding</keyword>
<keyword evidence="3 8" id="KW-0548">Nucleotidyltransferase</keyword>
<proteinExistence type="inferred from homology"/>
<name>A0A9X3EGH7_9GAMM</name>
<evidence type="ECO:0000256" key="3">
    <source>
        <dbReference type="ARBA" id="ARBA00022695"/>
    </source>
</evidence>
<feature type="binding site" evidence="8">
    <location>
        <position position="95"/>
    </location>
    <ligand>
        <name>ATP</name>
        <dbReference type="ChEBI" id="CHEBI:30616"/>
    </ligand>
</feature>
<dbReference type="EC" id="2.7.7.108" evidence="8"/>
<dbReference type="AlphaFoldDB" id="A0A9X3EGH7"/>
<sequence>MNQWIALADIRLDSHYRQLPDHLYHEVGPEPLPDPRIISTNHKVAEQLGIDPCSLDPQLLAQWLGGHQLPPGSNPLAMKYAGHQFGVYNPQLGDGRGLLLGELVHAQEHWDLHLKGAGHTRYSRMGDGRAVLRSSIREYLVGEALTALNIPSTRALALCATSLKVRREMVENAATILRVSRCHVRFGHFEHLYYSRQHEALRELADYCLQRFYPQCLQAEDPVLAMFRTIGRRSAAMVAGWQAYGFLHGVMNTDNMSILGETFDHGPFAFIDTWKENAVYNHTDELGRYAFSKQPDVVHWNLSALAQALLPLTTLEGLKAALDEFPEQFKNAYQARMRERLGLASELPGDEELISHWRSLLNQYELDYNPLYRALALAQTSRANGEADLDELELIPWLPVLQEWLPLYRARLQQEQRSSGDRKTAMLAVNPAYTLRTHVAQHIIDAAEKGDYAPLNQWLQVLQNPFVDHPGLEDWKKAPQGSGFVMLSCSS</sequence>
<dbReference type="GO" id="GO:0030145">
    <property type="term" value="F:manganese ion binding"/>
    <property type="evidence" value="ECO:0007669"/>
    <property type="project" value="UniProtKB-UniRule"/>
</dbReference>
<feature type="binding site" evidence="8">
    <location>
        <position position="128"/>
    </location>
    <ligand>
        <name>ATP</name>
        <dbReference type="ChEBI" id="CHEBI:30616"/>
    </ligand>
</feature>
<evidence type="ECO:0000313" key="10">
    <source>
        <dbReference type="Proteomes" id="UP001150830"/>
    </source>
</evidence>
<keyword evidence="8" id="KW-0464">Manganese</keyword>
<dbReference type="GO" id="GO:0000287">
    <property type="term" value="F:magnesium ion binding"/>
    <property type="evidence" value="ECO:0007669"/>
    <property type="project" value="UniProtKB-UniRule"/>
</dbReference>
<dbReference type="EC" id="2.7.7.-" evidence="8"/>
<gene>
    <name evidence="8" type="primary">ydiU</name>
    <name evidence="8" type="synonym">selO</name>
    <name evidence="9" type="ORF">OUO13_18335</name>
</gene>
<dbReference type="HAMAP" id="MF_00692">
    <property type="entry name" value="SelO"/>
    <property type="match status" value="1"/>
</dbReference>
<keyword evidence="6 8" id="KW-0067">ATP-binding</keyword>
<dbReference type="GO" id="GO:0070733">
    <property type="term" value="F:AMPylase activity"/>
    <property type="evidence" value="ECO:0007669"/>
    <property type="project" value="UniProtKB-EC"/>
</dbReference>
<keyword evidence="10" id="KW-1185">Reference proteome</keyword>